<reference evidence="4 5" key="1">
    <citation type="submission" date="2024-08" db="EMBL/GenBank/DDBJ databases">
        <title>Tateyamaria sp. nov., isolated from marine algae.</title>
        <authorList>
            <person name="Choi B.J."/>
            <person name="Kim J.M."/>
            <person name="Lee J.K."/>
            <person name="Choi D.G."/>
            <person name="Bayburt H."/>
            <person name="Baek J.H."/>
            <person name="Han D.M."/>
            <person name="Jeon C.O."/>
        </authorList>
    </citation>
    <scope>NUCLEOTIDE SEQUENCE [LARGE SCALE GENOMIC DNA]</scope>
    <source>
        <strain evidence="4 5">KMU-156</strain>
    </source>
</reference>
<accession>A0ABW8UUB1</accession>
<evidence type="ECO:0000313" key="5">
    <source>
        <dbReference type="Proteomes" id="UP001627408"/>
    </source>
</evidence>
<evidence type="ECO:0000256" key="1">
    <source>
        <dbReference type="SAM" id="MobiDB-lite"/>
    </source>
</evidence>
<feature type="signal peptide" evidence="2">
    <location>
        <begin position="1"/>
        <end position="27"/>
    </location>
</feature>
<feature type="region of interest" description="Disordered" evidence="1">
    <location>
        <begin position="220"/>
        <end position="239"/>
    </location>
</feature>
<dbReference type="EMBL" id="JBHDIY010000002">
    <property type="protein sequence ID" value="MFL4470723.1"/>
    <property type="molecule type" value="Genomic_DNA"/>
</dbReference>
<evidence type="ECO:0000313" key="4">
    <source>
        <dbReference type="EMBL" id="MFL4470723.1"/>
    </source>
</evidence>
<evidence type="ECO:0000256" key="2">
    <source>
        <dbReference type="SAM" id="SignalP"/>
    </source>
</evidence>
<sequence>MSQHVLPFKTLALAAAIILGLVANAKAQPKLRQHTATTAAQVALTSANRTVPGNKVAITTSGARRIITSNGLPSHAVGSFPNRGNPNRISAQSHRFVVPVSPKVGAARALARGASFGVAINGVPFDPNAAEFWLGNPRSGWDYNALGGAVSLGFDANFAHVQPSGAYHYHGLPVGLMQQLGWSASRPSPLIGYAADGFPIYALNAQVDGQVVRMTSSYQLKPGRRPGGTQPGGPHDGAFKQDYQYVAGSGTLDECNGARVVTADYPRGTYAYFLTDAYPTIPRCLRGTPGQGFGKR</sequence>
<keyword evidence="5" id="KW-1185">Reference proteome</keyword>
<dbReference type="InterPro" id="IPR025924">
    <property type="entry name" value="YHYH_dom"/>
</dbReference>
<organism evidence="4 5">
    <name type="scientific">Tateyamaria armeniaca</name>
    <dbReference type="NCBI Taxonomy" id="2518930"/>
    <lineage>
        <taxon>Bacteria</taxon>
        <taxon>Pseudomonadati</taxon>
        <taxon>Pseudomonadota</taxon>
        <taxon>Alphaproteobacteria</taxon>
        <taxon>Rhodobacterales</taxon>
        <taxon>Roseobacteraceae</taxon>
        <taxon>Tateyamaria</taxon>
    </lineage>
</organism>
<keyword evidence="2" id="KW-0732">Signal</keyword>
<feature type="domain" description="YHYH" evidence="3">
    <location>
        <begin position="96"/>
        <end position="287"/>
    </location>
</feature>
<feature type="compositionally biased region" description="Gly residues" evidence="1">
    <location>
        <begin position="225"/>
        <end position="235"/>
    </location>
</feature>
<dbReference type="Pfam" id="PF14240">
    <property type="entry name" value="YHYH"/>
    <property type="match status" value="1"/>
</dbReference>
<protein>
    <submittedName>
        <fullName evidence="4">YHYH protein</fullName>
    </submittedName>
</protein>
<name>A0ABW8UUB1_9RHOB</name>
<gene>
    <name evidence="4" type="ORF">ACERZ8_12820</name>
</gene>
<proteinExistence type="predicted"/>
<dbReference type="RefSeq" id="WP_407592569.1">
    <property type="nucleotide sequence ID" value="NZ_JBHDIY010000002.1"/>
</dbReference>
<feature type="chain" id="PRO_5047424833" evidence="2">
    <location>
        <begin position="28"/>
        <end position="296"/>
    </location>
</feature>
<evidence type="ECO:0000259" key="3">
    <source>
        <dbReference type="Pfam" id="PF14240"/>
    </source>
</evidence>
<dbReference type="Proteomes" id="UP001627408">
    <property type="component" value="Unassembled WGS sequence"/>
</dbReference>
<comment type="caution">
    <text evidence="4">The sequence shown here is derived from an EMBL/GenBank/DDBJ whole genome shotgun (WGS) entry which is preliminary data.</text>
</comment>